<evidence type="ECO:0000259" key="2">
    <source>
        <dbReference type="Pfam" id="PF07510"/>
    </source>
</evidence>
<sequence>MKGNIRRIYSVFDGNSKQLLIPVYQRNYDWGESQCRRLYDDLVELTRTNRETHFFGAVVGNPEDSFTYVVIDGQQRLTTTSLLMLALVNSLSSGIVTSKKDPRLGPKIRSNYLELADQGQEAKFKLKPVKNDNDAYRRLLSGDEALLEDSNVTANYRYFMSRIAEGELTGDQLWDAIQRLEVMVLDLEKQDDPQRIFESLNSTGLELSEADKIRNIVLMGLPAKKQELLYENYWNRVEENVDYETDTFIRSYLISRTRKTPRRDRLYDTFRAYQKSSGRPIDDILADMRAYSEFSKQIESSNTGHAGTDQRLTRFNLMRRDVALPFLMPVLADFEEGRISGEDLHRIITIIDVYLFRRFTCEVPTHGLNKIFATLYGDVAKLVSNEAHFVDVLTYLLTRRETGSGRFPRDDEFREAFESRNFYKIPPTMRGYVFECLENTDSSDGVDIARRLEYQTLSTEHVMPRTLTNSWRNSLGSDADEIHSTWLNRIGNLTVTGYNSSYSNSSFNEKKSCENGFDATPYRLNKEMRESDSWGVEQLRTRSKRLASAALGYWPMPETDFELAVEPMPTEPMSDDGSFTGRTISAFELGSSHRTVASWAETVIQVVRELLADHRERIFALAVDESGLSLGTSSPKYFSEVVPGLHINTHNTTDARVAILRRVFAHLGLDPDDLLFVLGAKPATKEFDDADPPVGRYAEITKFVAPFSEFENTSATSEATSDIRNEFAQSARTFTVDNPQHQLDGRSVPEVMTADFIDSADDEHLLAALSLLLQVEPLMPGQVHSRLLDGSLARLLEALT</sequence>
<dbReference type="RefSeq" id="WP_005942429.1">
    <property type="nucleotide sequence ID" value="NZ_ATVK01000058.1"/>
</dbReference>
<dbReference type="eggNOG" id="COG1479">
    <property type="taxonomic scope" value="Bacteria"/>
</dbReference>
<evidence type="ECO:0008006" key="5">
    <source>
        <dbReference type="Google" id="ProtNLM"/>
    </source>
</evidence>
<proteinExistence type="predicted"/>
<protein>
    <recommendedName>
        <fullName evidence="5">DUF262 domain-containing protein</fullName>
    </recommendedName>
</protein>
<dbReference type="OrthoDB" id="9798761at2"/>
<accession>L7LBT7</accession>
<feature type="domain" description="GmrSD restriction endonucleases C-terminal" evidence="2">
    <location>
        <begin position="407"/>
        <end position="547"/>
    </location>
</feature>
<dbReference type="EMBL" id="BANT01000038">
    <property type="protein sequence ID" value="GAC58394.1"/>
    <property type="molecule type" value="Genomic_DNA"/>
</dbReference>
<name>L7LBT7_9ACTN</name>
<dbReference type="InterPro" id="IPR011089">
    <property type="entry name" value="GmrSD_C"/>
</dbReference>
<gene>
    <name evidence="3" type="ORF">GOHSU_38_00330</name>
</gene>
<keyword evidence="4" id="KW-1185">Reference proteome</keyword>
<dbReference type="Pfam" id="PF07510">
    <property type="entry name" value="GmrSD_C"/>
    <property type="match status" value="1"/>
</dbReference>
<dbReference type="PANTHER" id="PTHR35149:SF2">
    <property type="entry name" value="DUF262 DOMAIN-CONTAINING PROTEIN"/>
    <property type="match status" value="1"/>
</dbReference>
<dbReference type="InterPro" id="IPR004919">
    <property type="entry name" value="GmrSD_N"/>
</dbReference>
<organism evidence="3 4">
    <name type="scientific">Gordonia hirsuta DSM 44140 = NBRC 16056</name>
    <dbReference type="NCBI Taxonomy" id="1121927"/>
    <lineage>
        <taxon>Bacteria</taxon>
        <taxon>Bacillati</taxon>
        <taxon>Actinomycetota</taxon>
        <taxon>Actinomycetes</taxon>
        <taxon>Mycobacteriales</taxon>
        <taxon>Gordoniaceae</taxon>
        <taxon>Gordonia</taxon>
    </lineage>
</organism>
<reference evidence="3 4" key="1">
    <citation type="submission" date="2012-12" db="EMBL/GenBank/DDBJ databases">
        <title>Whole genome shotgun sequence of Gordonia hirsuta NBRC 16056.</title>
        <authorList>
            <person name="Isaki-Nakamura S."/>
            <person name="Hosoyama A."/>
            <person name="Tsuchikane K."/>
            <person name="Katsumata H."/>
            <person name="Baba S."/>
            <person name="Yamazaki S."/>
            <person name="Fujita N."/>
        </authorList>
    </citation>
    <scope>NUCLEOTIDE SEQUENCE [LARGE SCALE GENOMIC DNA]</scope>
    <source>
        <strain evidence="3 4">NBRC 16056</strain>
    </source>
</reference>
<evidence type="ECO:0000259" key="1">
    <source>
        <dbReference type="Pfam" id="PF03235"/>
    </source>
</evidence>
<dbReference type="AlphaFoldDB" id="L7LBT7"/>
<dbReference type="STRING" id="1121927.GOHSU_38_00330"/>
<dbReference type="Pfam" id="PF03235">
    <property type="entry name" value="GmrSD_N"/>
    <property type="match status" value="1"/>
</dbReference>
<evidence type="ECO:0000313" key="4">
    <source>
        <dbReference type="Proteomes" id="UP000053405"/>
    </source>
</evidence>
<dbReference type="Proteomes" id="UP000053405">
    <property type="component" value="Unassembled WGS sequence"/>
</dbReference>
<dbReference type="PANTHER" id="PTHR35149">
    <property type="entry name" value="SLL5132 PROTEIN"/>
    <property type="match status" value="1"/>
</dbReference>
<feature type="domain" description="GmrSD restriction endonucleases N-terminal" evidence="1">
    <location>
        <begin position="10"/>
        <end position="217"/>
    </location>
</feature>
<evidence type="ECO:0000313" key="3">
    <source>
        <dbReference type="EMBL" id="GAC58394.1"/>
    </source>
</evidence>
<comment type="caution">
    <text evidence="3">The sequence shown here is derived from an EMBL/GenBank/DDBJ whole genome shotgun (WGS) entry which is preliminary data.</text>
</comment>